<dbReference type="KEGG" id="nnu:104602389"/>
<dbReference type="FunCoup" id="A0A1U8AP60">
    <property type="interactions" value="1331"/>
</dbReference>
<evidence type="ECO:0000313" key="2">
    <source>
        <dbReference type="Proteomes" id="UP000189703"/>
    </source>
</evidence>
<proteinExistence type="predicted"/>
<dbReference type="STRING" id="4432.A0A1U8AP60"/>
<dbReference type="AlphaFoldDB" id="A0A1U8AP60"/>
<organism evidence="2 3">
    <name type="scientific">Nelumbo nucifera</name>
    <name type="common">Sacred lotus</name>
    <dbReference type="NCBI Taxonomy" id="4432"/>
    <lineage>
        <taxon>Eukaryota</taxon>
        <taxon>Viridiplantae</taxon>
        <taxon>Streptophyta</taxon>
        <taxon>Embryophyta</taxon>
        <taxon>Tracheophyta</taxon>
        <taxon>Spermatophyta</taxon>
        <taxon>Magnoliopsida</taxon>
        <taxon>Proteales</taxon>
        <taxon>Nelumbonaceae</taxon>
        <taxon>Nelumbo</taxon>
    </lineage>
</organism>
<dbReference type="eggNOG" id="ENOG502QVYD">
    <property type="taxonomic scope" value="Eukaryota"/>
</dbReference>
<dbReference type="PANTHER" id="PTHR33625:SF3">
    <property type="entry name" value="OS04G0550700 PROTEIN"/>
    <property type="match status" value="1"/>
</dbReference>
<evidence type="ECO:0000313" key="3">
    <source>
        <dbReference type="RefSeq" id="XP_010264372.1"/>
    </source>
</evidence>
<dbReference type="OrthoDB" id="737041at2759"/>
<dbReference type="OMA" id="MWVIENT"/>
<protein>
    <submittedName>
        <fullName evidence="3">Uncharacterized protein LOC104602389 isoform X1</fullName>
    </submittedName>
</protein>
<keyword evidence="2" id="KW-1185">Reference proteome</keyword>
<name>A0A1U8AP60_NELNU</name>
<accession>A0A1U8AP60</accession>
<feature type="region of interest" description="Disordered" evidence="1">
    <location>
        <begin position="25"/>
        <end position="72"/>
    </location>
</feature>
<sequence length="316" mass="34606">MGGGGMLRAVGKVVGAGVGGVQEVVSRSTTTAHKRPTTSNLRSLPSSSLASSRNLPVSATSATAPTWPSSSPSHCFCDGDEWEWEPVDGIEDERVNGFYYSSRYALGSVPSMDEVQDAISSLRQVLAPASCSQLVEHGFPSTSDKDVTSQISNPTSFLHRDSPHGSHRDWIEPPLHLHNPRMLQSHQCERVYDAFRLFEADLSIKKMVISLSTDKAVWNAILNNEVVRELTQSFSAAEDGSMQSSDVAESILRWILGSAKARIMELIEKITELVNEVFQPPERGKTMDLFDDKLRTSFLLSIVVLFVVVVTRAQGA</sequence>
<dbReference type="InParanoid" id="A0A1U8AP60"/>
<dbReference type="RefSeq" id="XP_010264372.1">
    <property type="nucleotide sequence ID" value="XM_010266070.2"/>
</dbReference>
<feature type="compositionally biased region" description="Low complexity" evidence="1">
    <location>
        <begin position="39"/>
        <end position="72"/>
    </location>
</feature>
<gene>
    <name evidence="3" type="primary">LOC104602389</name>
</gene>
<reference evidence="3" key="1">
    <citation type="submission" date="2025-08" db="UniProtKB">
        <authorList>
            <consortium name="RefSeq"/>
        </authorList>
    </citation>
    <scope>IDENTIFICATION</scope>
</reference>
<dbReference type="Proteomes" id="UP000189703">
    <property type="component" value="Unplaced"/>
</dbReference>
<evidence type="ECO:0000256" key="1">
    <source>
        <dbReference type="SAM" id="MobiDB-lite"/>
    </source>
</evidence>
<dbReference type="PANTHER" id="PTHR33625">
    <property type="entry name" value="OS08G0179900 PROTEIN"/>
    <property type="match status" value="1"/>
</dbReference>
<dbReference type="GeneID" id="104602389"/>